<evidence type="ECO:0000313" key="3">
    <source>
        <dbReference type="Proteomes" id="UP000799538"/>
    </source>
</evidence>
<name>A0A6A6GK62_9PEZI</name>
<proteinExistence type="predicted"/>
<dbReference type="InterPro" id="IPR002466">
    <property type="entry name" value="A_deamin"/>
</dbReference>
<accession>A0A6A6GK62</accession>
<dbReference type="Proteomes" id="UP000799538">
    <property type="component" value="Unassembled WGS sequence"/>
</dbReference>
<dbReference type="AlphaFoldDB" id="A0A6A6GK62"/>
<dbReference type="GO" id="GO:0043829">
    <property type="term" value="F:tRNA-specific adenosine-37 deaminase activity"/>
    <property type="evidence" value="ECO:0007669"/>
    <property type="project" value="TreeGrafter"/>
</dbReference>
<reference evidence="3" key="1">
    <citation type="journal article" date="2020" name="Stud. Mycol.">
        <title>101 Dothideomycetes genomes: A test case for predicting lifestyles and emergence of pathogens.</title>
        <authorList>
            <person name="Haridas S."/>
            <person name="Albert R."/>
            <person name="Binder M."/>
            <person name="Bloem J."/>
            <person name="LaButti K."/>
            <person name="Salamov A."/>
            <person name="Andreopoulos B."/>
            <person name="Baker S."/>
            <person name="Barry K."/>
            <person name="Bills G."/>
            <person name="Bluhm B."/>
            <person name="Cannon C."/>
            <person name="Castanera R."/>
            <person name="Culley D."/>
            <person name="Daum C."/>
            <person name="Ezra D."/>
            <person name="Gonzalez J."/>
            <person name="Henrissat B."/>
            <person name="Kuo A."/>
            <person name="Liang C."/>
            <person name="Lipzen A."/>
            <person name="Lutzoni F."/>
            <person name="Magnuson J."/>
            <person name="Mondo S."/>
            <person name="Nolan M."/>
            <person name="Ohm R."/>
            <person name="Pangilinan J."/>
            <person name="Park H.-J."/>
            <person name="Ramirez L."/>
            <person name="Alfaro M."/>
            <person name="Sun H."/>
            <person name="Tritt A."/>
            <person name="Yoshinaga Y."/>
            <person name="Zwiers L.-H."/>
            <person name="Turgeon B."/>
            <person name="Goodwin S."/>
            <person name="Spatafora J."/>
            <person name="Crous P."/>
            <person name="Grigoriev I."/>
        </authorList>
    </citation>
    <scope>NUCLEOTIDE SEQUENCE [LARGE SCALE GENOMIC DNA]</scope>
    <source>
        <strain evidence="3">CECT 20119</strain>
    </source>
</reference>
<evidence type="ECO:0000259" key="1">
    <source>
        <dbReference type="PROSITE" id="PS50141"/>
    </source>
</evidence>
<feature type="domain" description="A to I editase" evidence="1">
    <location>
        <begin position="65"/>
        <end position="406"/>
    </location>
</feature>
<dbReference type="Pfam" id="PF02137">
    <property type="entry name" value="A_deamin"/>
    <property type="match status" value="1"/>
</dbReference>
<dbReference type="PANTHER" id="PTHR47803">
    <property type="entry name" value="TRNA-SPECIFIC ADENOSINE DEAMINASE 1"/>
    <property type="match status" value="1"/>
</dbReference>
<protein>
    <submittedName>
        <fullName evidence="2">Adenosine deaminase/editase</fullName>
    </submittedName>
</protein>
<dbReference type="GO" id="GO:0002100">
    <property type="term" value="P:tRNA wobble adenosine to inosine editing"/>
    <property type="evidence" value="ECO:0007669"/>
    <property type="project" value="InterPro"/>
</dbReference>
<organism evidence="2 3">
    <name type="scientific">Elsinoe ampelina</name>
    <dbReference type="NCBI Taxonomy" id="302913"/>
    <lineage>
        <taxon>Eukaryota</taxon>
        <taxon>Fungi</taxon>
        <taxon>Dikarya</taxon>
        <taxon>Ascomycota</taxon>
        <taxon>Pezizomycotina</taxon>
        <taxon>Dothideomycetes</taxon>
        <taxon>Dothideomycetidae</taxon>
        <taxon>Myriangiales</taxon>
        <taxon>Elsinoaceae</taxon>
        <taxon>Elsinoe</taxon>
    </lineage>
</organism>
<keyword evidence="3" id="KW-1185">Reference proteome</keyword>
<dbReference type="EMBL" id="ML992503">
    <property type="protein sequence ID" value="KAF2226144.1"/>
    <property type="molecule type" value="Genomic_DNA"/>
</dbReference>
<dbReference type="SMART" id="SM00552">
    <property type="entry name" value="ADEAMc"/>
    <property type="match status" value="1"/>
</dbReference>
<sequence length="425" mass="46923">MFYRDNVFADAETIAAAVLEAFDRLPAKYKPRSVSGPSGISEWVPLAGVVAEDIRDDNHKIKCIALATGMKCLPEATLDRAGGKVLHDSHAEVLVLRSLNRLLLEQCLSLVEGQEQHLSTDDLLVEKVLPMDDPPEHIAPFRIRDTIRLHMYCSECPCGDASMELVMSRQVDATPWSSAPLPTTGEGAAQLLGRGHFDQLGVVRRKPSRPDAPITSSKSCTDKLSLRQYISILSGLCSLFIEPQNAYVCHVIIPESDHTQRSIERAFGPSGRMAQVASWPERSGYAYRPFRVSTTTRLFSFSRHNESKSGTARKPSNISCIHFGGTKEVLINGAIQGRKQGDPRGASKVSRRSMWILAKTVAERLRAPHIEIILGQQTYGLVKAHEHLHARREAKARLIEHVLPVWSRNSADSSWGLAAEGLKAT</sequence>
<dbReference type="PROSITE" id="PS50141">
    <property type="entry name" value="A_DEAMIN_EDITASE"/>
    <property type="match status" value="1"/>
</dbReference>
<evidence type="ECO:0000313" key="2">
    <source>
        <dbReference type="EMBL" id="KAF2226144.1"/>
    </source>
</evidence>
<dbReference type="PANTHER" id="PTHR47803:SF1">
    <property type="entry name" value="TRNA-SPECIFIC ADENOSINE DEAMINASE 1"/>
    <property type="match status" value="1"/>
</dbReference>
<gene>
    <name evidence="2" type="ORF">BDZ85DRAFT_279793</name>
</gene>
<dbReference type="OrthoDB" id="10268011at2759"/>
<dbReference type="GO" id="GO:0003723">
    <property type="term" value="F:RNA binding"/>
    <property type="evidence" value="ECO:0007669"/>
    <property type="project" value="InterPro"/>
</dbReference>
<dbReference type="InterPro" id="IPR042935">
    <property type="entry name" value="Tad1"/>
</dbReference>